<dbReference type="AlphaFoldDB" id="G4QCI8"/>
<gene>
    <name evidence="2" type="ordered locus">TASI_0337</name>
</gene>
<accession>G4QCI8</accession>
<evidence type="ECO:0000313" key="3">
    <source>
        <dbReference type="Proteomes" id="UP000009284"/>
    </source>
</evidence>
<dbReference type="EMBL" id="CP003059">
    <property type="protein sequence ID" value="AEP36118.1"/>
    <property type="molecule type" value="Genomic_DNA"/>
</dbReference>
<organism evidence="2 3">
    <name type="scientific">Taylorella asinigenitalis (strain MCE3)</name>
    <dbReference type="NCBI Taxonomy" id="1008459"/>
    <lineage>
        <taxon>Bacteria</taxon>
        <taxon>Pseudomonadati</taxon>
        <taxon>Pseudomonadota</taxon>
        <taxon>Betaproteobacteria</taxon>
        <taxon>Burkholderiales</taxon>
        <taxon>Alcaligenaceae</taxon>
        <taxon>Taylorella</taxon>
    </lineage>
</organism>
<reference evidence="2 3" key="2">
    <citation type="journal article" date="2012" name="PLoS ONE">
        <title>Genomic characterization of the taylorella genus.</title>
        <authorList>
            <person name="Hebert L."/>
            <person name="Moumen B."/>
            <person name="Pons N."/>
            <person name="Duquesne F."/>
            <person name="Breuil M.F."/>
            <person name="Goux D."/>
            <person name="Batto J.M."/>
            <person name="Laugier C."/>
            <person name="Renault P."/>
            <person name="Petry S."/>
        </authorList>
    </citation>
    <scope>NUCLEOTIDE SEQUENCE [LARGE SCALE GENOMIC DNA]</scope>
    <source>
        <strain evidence="2 3">MCE3</strain>
    </source>
</reference>
<proteinExistence type="predicted"/>
<evidence type="ECO:0000256" key="1">
    <source>
        <dbReference type="SAM" id="MobiDB-lite"/>
    </source>
</evidence>
<dbReference type="HOGENOM" id="CLU_3297777_0_0_4"/>
<reference key="1">
    <citation type="submission" date="2011-09" db="EMBL/GenBank/DDBJ databases">
        <title>Genomic characterization of the Taylorella genus.</title>
        <authorList>
            <person name="Hebert L."/>
            <person name="Moumen B."/>
            <person name="Pons N."/>
            <person name="Duquesne F."/>
            <person name="Breuil M.-F."/>
            <person name="Goux D."/>
            <person name="Batto J.-M."/>
            <person name="Renault P."/>
            <person name="Laugier C."/>
            <person name="Petry S."/>
        </authorList>
    </citation>
    <scope>NUCLEOTIDE SEQUENCE</scope>
    <source>
        <strain>MCE3</strain>
    </source>
</reference>
<name>G4QCI8_TAYAM</name>
<dbReference type="Proteomes" id="UP000009284">
    <property type="component" value="Chromosome"/>
</dbReference>
<protein>
    <submittedName>
        <fullName evidence="2">Uncharacterized protein</fullName>
    </submittedName>
</protein>
<keyword evidence="3" id="KW-1185">Reference proteome</keyword>
<feature type="region of interest" description="Disordered" evidence="1">
    <location>
        <begin position="1"/>
        <end position="21"/>
    </location>
</feature>
<sequence length="40" mass="3946">MAMAMASSGLMPPSPGKSAFAVASDVRSQVGGGVGASYQW</sequence>
<evidence type="ECO:0000313" key="2">
    <source>
        <dbReference type="EMBL" id="AEP36118.1"/>
    </source>
</evidence>
<dbReference type="KEGG" id="tas:TASI_0337"/>